<dbReference type="PANTHER" id="PTHR22930:SF269">
    <property type="entry name" value="NUCLEASE HARBI1-LIKE PROTEIN"/>
    <property type="match status" value="1"/>
</dbReference>
<evidence type="ECO:0000256" key="7">
    <source>
        <dbReference type="ARBA" id="ARBA00022722"/>
    </source>
</evidence>
<proteinExistence type="inferred from homology"/>
<protein>
    <recommendedName>
        <fullName evidence="5">Putative nuclease HARBI1</fullName>
    </recommendedName>
    <alternativeName>
        <fullName evidence="11">Harbinger transposase-derived nuclease</fullName>
    </alternativeName>
</protein>
<evidence type="ECO:0000256" key="11">
    <source>
        <dbReference type="ARBA" id="ARBA00030126"/>
    </source>
</evidence>
<reference evidence="14" key="1">
    <citation type="submission" date="2022-03" db="EMBL/GenBank/DDBJ databases">
        <authorList>
            <person name="Sayadi A."/>
        </authorList>
    </citation>
    <scope>NUCLEOTIDE SEQUENCE</scope>
</reference>
<keyword evidence="10" id="KW-0539">Nucleus</keyword>
<dbReference type="GO" id="GO:0016787">
    <property type="term" value="F:hydrolase activity"/>
    <property type="evidence" value="ECO:0007669"/>
    <property type="project" value="UniProtKB-KW"/>
</dbReference>
<evidence type="ECO:0000256" key="10">
    <source>
        <dbReference type="ARBA" id="ARBA00023242"/>
    </source>
</evidence>
<dbReference type="GO" id="GO:0005634">
    <property type="term" value="C:nucleus"/>
    <property type="evidence" value="ECO:0007669"/>
    <property type="project" value="UniProtKB-SubCell"/>
</dbReference>
<organism evidence="14 15">
    <name type="scientific">Acanthoscelides obtectus</name>
    <name type="common">Bean weevil</name>
    <name type="synonym">Bruchus obtectus</name>
    <dbReference type="NCBI Taxonomy" id="200917"/>
    <lineage>
        <taxon>Eukaryota</taxon>
        <taxon>Metazoa</taxon>
        <taxon>Ecdysozoa</taxon>
        <taxon>Arthropoda</taxon>
        <taxon>Hexapoda</taxon>
        <taxon>Insecta</taxon>
        <taxon>Pterygota</taxon>
        <taxon>Neoptera</taxon>
        <taxon>Endopterygota</taxon>
        <taxon>Coleoptera</taxon>
        <taxon>Polyphaga</taxon>
        <taxon>Cucujiformia</taxon>
        <taxon>Chrysomeloidea</taxon>
        <taxon>Chrysomelidae</taxon>
        <taxon>Bruchinae</taxon>
        <taxon>Bruchini</taxon>
        <taxon>Acanthoscelides</taxon>
    </lineage>
</organism>
<evidence type="ECO:0000313" key="14">
    <source>
        <dbReference type="EMBL" id="CAH1977639.1"/>
    </source>
</evidence>
<dbReference type="GO" id="GO:0004518">
    <property type="term" value="F:nuclease activity"/>
    <property type="evidence" value="ECO:0007669"/>
    <property type="project" value="UniProtKB-KW"/>
</dbReference>
<keyword evidence="7" id="KW-0540">Nuclease</keyword>
<evidence type="ECO:0000256" key="5">
    <source>
        <dbReference type="ARBA" id="ARBA00015519"/>
    </source>
</evidence>
<feature type="domain" description="DDE Tnp4" evidence="13">
    <location>
        <begin position="118"/>
        <end position="212"/>
    </location>
</feature>
<comment type="similarity">
    <text evidence="4">Belongs to the HARBI1 family.</text>
</comment>
<evidence type="ECO:0000256" key="4">
    <source>
        <dbReference type="ARBA" id="ARBA00006958"/>
    </source>
</evidence>
<dbReference type="Proteomes" id="UP001152888">
    <property type="component" value="Unassembled WGS sequence"/>
</dbReference>
<comment type="caution">
    <text evidence="14">The sequence shown here is derived from an EMBL/GenBank/DDBJ whole genome shotgun (WGS) entry which is preliminary data.</text>
</comment>
<dbReference type="InterPro" id="IPR027806">
    <property type="entry name" value="HARBI1_dom"/>
</dbReference>
<evidence type="ECO:0000256" key="6">
    <source>
        <dbReference type="ARBA" id="ARBA00022490"/>
    </source>
</evidence>
<accession>A0A9P0KQK0</accession>
<evidence type="ECO:0000256" key="12">
    <source>
        <dbReference type="ARBA" id="ARBA00045850"/>
    </source>
</evidence>
<evidence type="ECO:0000256" key="1">
    <source>
        <dbReference type="ARBA" id="ARBA00001968"/>
    </source>
</evidence>
<sequence length="464" mass="52946">MLLGGDFKKLYRFDEANVQWLTDRFLVENEETRGGALSCIHKMKVCLRYLGDSGYQQGIGQELGVSQATVSLTVDRVVNSIVAQSNGWIKFPTTNHELMEAKRIWQSLYKFPTAIGEIYCTHVGTLKPNRHGDDYINRKGRHTINVQATCNAREMFTSVDVSWPGSVHDSRIWRNSQTRLQLINKANVVLLGDYGYDIEPCLMTPFRNPIPEPTENIWKKCAEEFENGWGFPNCIGSVDGKHVTIKRPNNSGSNYWCYLHKYSIVLMAIVGPDYKFICVDIGGFGKNSDGGIFETSNMGKRFEQNLMSVPAPRFLPGQNEICSYVLIGDEAFALKPYLMRPFNYNKQTLTDVRKEKYNVRLCRARRVVENAFGILSQKWRISYRPLETKVGTTIIIVCTACVLRNFLRSKSGDDKYFQFFDPPEPVLGAFTDIANNPRRAARLAFSTRDKFVNYFNSDMPMPNI</sequence>
<evidence type="ECO:0000256" key="3">
    <source>
        <dbReference type="ARBA" id="ARBA00004496"/>
    </source>
</evidence>
<keyword evidence="15" id="KW-1185">Reference proteome</keyword>
<keyword evidence="9" id="KW-0378">Hydrolase</keyword>
<dbReference type="PRINTS" id="PR02086">
    <property type="entry name" value="PUTNUCHARBI1"/>
</dbReference>
<dbReference type="AlphaFoldDB" id="A0A9P0KQK0"/>
<evidence type="ECO:0000256" key="8">
    <source>
        <dbReference type="ARBA" id="ARBA00022723"/>
    </source>
</evidence>
<comment type="cofactor">
    <cofactor evidence="1">
        <name>a divalent metal cation</name>
        <dbReference type="ChEBI" id="CHEBI:60240"/>
    </cofactor>
</comment>
<dbReference type="GO" id="GO:0005737">
    <property type="term" value="C:cytoplasm"/>
    <property type="evidence" value="ECO:0007669"/>
    <property type="project" value="UniProtKB-SubCell"/>
</dbReference>
<dbReference type="Pfam" id="PF13359">
    <property type="entry name" value="DDE_Tnp_4"/>
    <property type="match status" value="2"/>
</dbReference>
<dbReference type="OrthoDB" id="6580874at2759"/>
<dbReference type="EMBL" id="CAKOFQ010006861">
    <property type="protein sequence ID" value="CAH1977639.1"/>
    <property type="molecule type" value="Genomic_DNA"/>
</dbReference>
<evidence type="ECO:0000256" key="9">
    <source>
        <dbReference type="ARBA" id="ARBA00022801"/>
    </source>
</evidence>
<dbReference type="GO" id="GO:0046872">
    <property type="term" value="F:metal ion binding"/>
    <property type="evidence" value="ECO:0007669"/>
    <property type="project" value="UniProtKB-KW"/>
</dbReference>
<comment type="function">
    <text evidence="12">Transposase-derived protein that may have nuclease activity. Does not have transposase activity.</text>
</comment>
<comment type="subcellular location">
    <subcellularLocation>
        <location evidence="3">Cytoplasm</location>
    </subcellularLocation>
    <subcellularLocation>
        <location evidence="2">Nucleus</location>
    </subcellularLocation>
</comment>
<name>A0A9P0KQK0_ACAOB</name>
<evidence type="ECO:0000256" key="2">
    <source>
        <dbReference type="ARBA" id="ARBA00004123"/>
    </source>
</evidence>
<evidence type="ECO:0000259" key="13">
    <source>
        <dbReference type="Pfam" id="PF13359"/>
    </source>
</evidence>
<dbReference type="PANTHER" id="PTHR22930">
    <property type="match status" value="1"/>
</dbReference>
<feature type="domain" description="DDE Tnp4" evidence="13">
    <location>
        <begin position="238"/>
        <end position="405"/>
    </location>
</feature>
<keyword evidence="8" id="KW-0479">Metal-binding</keyword>
<dbReference type="InterPro" id="IPR045249">
    <property type="entry name" value="HARBI1-like"/>
</dbReference>
<keyword evidence="6" id="KW-0963">Cytoplasm</keyword>
<evidence type="ECO:0000313" key="15">
    <source>
        <dbReference type="Proteomes" id="UP001152888"/>
    </source>
</evidence>
<dbReference type="InterPro" id="IPR026103">
    <property type="entry name" value="HARBI1_animal"/>
</dbReference>
<gene>
    <name evidence="14" type="ORF">ACAOBT_LOCUS12784</name>
</gene>